<feature type="compositionally biased region" description="Polar residues" evidence="1">
    <location>
        <begin position="12"/>
        <end position="23"/>
    </location>
</feature>
<evidence type="ECO:0000313" key="2">
    <source>
        <dbReference type="EMBL" id="GJC90434.1"/>
    </source>
</evidence>
<feature type="region of interest" description="Disordered" evidence="1">
    <location>
        <begin position="1"/>
        <end position="24"/>
    </location>
</feature>
<feature type="compositionally biased region" description="Acidic residues" evidence="1">
    <location>
        <begin position="121"/>
        <end position="148"/>
    </location>
</feature>
<feature type="region of interest" description="Disordered" evidence="1">
    <location>
        <begin position="117"/>
        <end position="152"/>
    </location>
</feature>
<sequence length="301" mass="33364">MAVSSPCPTELSFPSISQANQSDVDPALIERLAHKSREPYRQYLMQQQQAEQVRTRLVGNQQPNVPGPAFPTHAPATGPETMYQPSPLPAFAGEQHGQWGQRALRDMEAATGWAWGMADKGEDDDDEAEAEAEAEAEVEGEQEEEEEEERRLQTAFNTELVKYKEREGKYRAAAQETNELRAAVTLSSLELLRIQGQMRIMARDMDRVLDEEEGEEEETKEEGGVLEEEEADMKRTKVSRRGKGIGDRASGGMDPTPTPTSDEGKTSGVDFPMSISMPESDAQAVRECACLCLACWPLNNV</sequence>
<feature type="compositionally biased region" description="Acidic residues" evidence="1">
    <location>
        <begin position="210"/>
        <end position="231"/>
    </location>
</feature>
<comment type="caution">
    <text evidence="2">The sequence shown here is derived from an EMBL/GenBank/DDBJ whole genome shotgun (WGS) entry which is preliminary data.</text>
</comment>
<proteinExistence type="predicted"/>
<name>A0AA37GZW4_9PEZI</name>
<organism evidence="2 3">
    <name type="scientific">Colletotrichum liriopes</name>
    <dbReference type="NCBI Taxonomy" id="708192"/>
    <lineage>
        <taxon>Eukaryota</taxon>
        <taxon>Fungi</taxon>
        <taxon>Dikarya</taxon>
        <taxon>Ascomycota</taxon>
        <taxon>Pezizomycotina</taxon>
        <taxon>Sordariomycetes</taxon>
        <taxon>Hypocreomycetidae</taxon>
        <taxon>Glomerellales</taxon>
        <taxon>Glomerellaceae</taxon>
        <taxon>Colletotrichum</taxon>
        <taxon>Colletotrichum spaethianum species complex</taxon>
    </lineage>
</organism>
<reference evidence="2 3" key="1">
    <citation type="submission" date="2021-07" db="EMBL/GenBank/DDBJ databases">
        <title>Genome data of Colletotrichum spaethianum.</title>
        <authorList>
            <person name="Utami Y.D."/>
            <person name="Hiruma K."/>
        </authorList>
    </citation>
    <scope>NUCLEOTIDE SEQUENCE [LARGE SCALE GENOMIC DNA]</scope>
    <source>
        <strain evidence="2 3">MAFF 242679</strain>
    </source>
</reference>
<dbReference type="Proteomes" id="UP001055172">
    <property type="component" value="Unassembled WGS sequence"/>
</dbReference>
<evidence type="ECO:0000256" key="1">
    <source>
        <dbReference type="SAM" id="MobiDB-lite"/>
    </source>
</evidence>
<dbReference type="EMBL" id="BPPX01000053">
    <property type="protein sequence ID" value="GJC90434.1"/>
    <property type="molecule type" value="Genomic_DNA"/>
</dbReference>
<evidence type="ECO:0000313" key="3">
    <source>
        <dbReference type="Proteomes" id="UP001055172"/>
    </source>
</evidence>
<feature type="region of interest" description="Disordered" evidence="1">
    <location>
        <begin position="210"/>
        <end position="275"/>
    </location>
</feature>
<accession>A0AA37GZW4</accession>
<keyword evidence="3" id="KW-1185">Reference proteome</keyword>
<dbReference type="AlphaFoldDB" id="A0AA37GZW4"/>
<protein>
    <submittedName>
        <fullName evidence="2">Uncharacterized protein</fullName>
    </submittedName>
</protein>
<gene>
    <name evidence="2" type="ORF">ColLi_13272</name>
</gene>